<dbReference type="InterPro" id="IPR013525">
    <property type="entry name" value="ABC2_TM"/>
</dbReference>
<feature type="domain" description="ABC transmembrane type-2" evidence="6">
    <location>
        <begin position="46"/>
        <end position="271"/>
    </location>
</feature>
<feature type="transmembrane region" description="Helical" evidence="5">
    <location>
        <begin position="248"/>
        <end position="267"/>
    </location>
</feature>
<feature type="transmembrane region" description="Helical" evidence="5">
    <location>
        <begin position="55"/>
        <end position="76"/>
    </location>
</feature>
<dbReference type="PROSITE" id="PS51012">
    <property type="entry name" value="ABC_TM2"/>
    <property type="match status" value="1"/>
</dbReference>
<proteinExistence type="inferred from homology"/>
<accession>A0A8J3N744</accession>
<dbReference type="PIRSF" id="PIRSF006648">
    <property type="entry name" value="DrrB"/>
    <property type="match status" value="1"/>
</dbReference>
<feature type="transmembrane region" description="Helical" evidence="5">
    <location>
        <begin position="196"/>
        <end position="214"/>
    </location>
</feature>
<feature type="transmembrane region" description="Helical" evidence="5">
    <location>
        <begin position="159"/>
        <end position="184"/>
    </location>
</feature>
<feature type="transmembrane region" description="Helical" evidence="5">
    <location>
        <begin position="125"/>
        <end position="147"/>
    </location>
</feature>
<organism evidence="7 8">
    <name type="scientific">Reticulibacter mediterranei</name>
    <dbReference type="NCBI Taxonomy" id="2778369"/>
    <lineage>
        <taxon>Bacteria</taxon>
        <taxon>Bacillati</taxon>
        <taxon>Chloroflexota</taxon>
        <taxon>Ktedonobacteria</taxon>
        <taxon>Ktedonobacterales</taxon>
        <taxon>Reticulibacteraceae</taxon>
        <taxon>Reticulibacter</taxon>
    </lineage>
</organism>
<dbReference type="PANTHER" id="PTHR43229">
    <property type="entry name" value="NODULATION PROTEIN J"/>
    <property type="match status" value="1"/>
</dbReference>
<dbReference type="AlphaFoldDB" id="A0A8J3N744"/>
<evidence type="ECO:0000256" key="4">
    <source>
        <dbReference type="ARBA" id="ARBA00023136"/>
    </source>
</evidence>
<keyword evidence="5" id="KW-0813">Transport</keyword>
<keyword evidence="5" id="KW-1003">Cell membrane</keyword>
<evidence type="ECO:0000256" key="5">
    <source>
        <dbReference type="RuleBase" id="RU361157"/>
    </source>
</evidence>
<dbReference type="PANTHER" id="PTHR43229:SF2">
    <property type="entry name" value="NODULATION PROTEIN J"/>
    <property type="match status" value="1"/>
</dbReference>
<feature type="transmembrane region" description="Helical" evidence="5">
    <location>
        <begin position="82"/>
        <end position="104"/>
    </location>
</feature>
<evidence type="ECO:0000313" key="8">
    <source>
        <dbReference type="Proteomes" id="UP000597444"/>
    </source>
</evidence>
<dbReference type="InterPro" id="IPR000412">
    <property type="entry name" value="ABC_2_transport"/>
</dbReference>
<keyword evidence="4 5" id="KW-0472">Membrane</keyword>
<dbReference type="InterPro" id="IPR047817">
    <property type="entry name" value="ABC2_TM_bact-type"/>
</dbReference>
<dbReference type="InterPro" id="IPR051784">
    <property type="entry name" value="Nod_factor_ABC_transporter"/>
</dbReference>
<sequence length="272" mass="29624">MINTTQPVSTPQASPVQRSVVASLIDLEGIAMIWRRDMVRLWRQRSRLLGAVARALVWLFALGFGLRGSLGSIAGFSYEQFVFPGVIAMTVIFSGLQSAISIVYDREFGFLKEVQVAPTPRSTLVIGKCLGGASSSTVQALIILVFAPFASVTLTPWNVLATLVATFFTALAISSMGVVIAMWITDFENFGTIQNFITLPLYMFSGAIFPTRQVPPWLHTVLALNPLTYGVNAIRGVLLNYELSSVPFNLAVLLAFTVVMLIVAIAMSRKEV</sequence>
<dbReference type="Proteomes" id="UP000597444">
    <property type="component" value="Unassembled WGS sequence"/>
</dbReference>
<dbReference type="GO" id="GO:0043190">
    <property type="term" value="C:ATP-binding cassette (ABC) transporter complex"/>
    <property type="evidence" value="ECO:0007669"/>
    <property type="project" value="InterPro"/>
</dbReference>
<evidence type="ECO:0000313" key="7">
    <source>
        <dbReference type="EMBL" id="GHP01063.1"/>
    </source>
</evidence>
<evidence type="ECO:0000259" key="6">
    <source>
        <dbReference type="PROSITE" id="PS51012"/>
    </source>
</evidence>
<dbReference type="EMBL" id="BNJK01000004">
    <property type="protein sequence ID" value="GHP01063.1"/>
    <property type="molecule type" value="Genomic_DNA"/>
</dbReference>
<evidence type="ECO:0000256" key="1">
    <source>
        <dbReference type="ARBA" id="ARBA00004141"/>
    </source>
</evidence>
<dbReference type="Pfam" id="PF01061">
    <property type="entry name" value="ABC2_membrane"/>
    <property type="match status" value="1"/>
</dbReference>
<keyword evidence="3 5" id="KW-1133">Transmembrane helix</keyword>
<dbReference type="RefSeq" id="WP_220211634.1">
    <property type="nucleotide sequence ID" value="NZ_BNJK01000004.1"/>
</dbReference>
<comment type="subcellular location">
    <subcellularLocation>
        <location evidence="5">Cell membrane</location>
        <topology evidence="5">Multi-pass membrane protein</topology>
    </subcellularLocation>
    <subcellularLocation>
        <location evidence="1">Membrane</location>
        <topology evidence="1">Multi-pass membrane protein</topology>
    </subcellularLocation>
</comment>
<evidence type="ECO:0000256" key="3">
    <source>
        <dbReference type="ARBA" id="ARBA00022989"/>
    </source>
</evidence>
<reference evidence="7" key="1">
    <citation type="submission" date="2020-10" db="EMBL/GenBank/DDBJ databases">
        <title>Taxonomic study of unclassified bacteria belonging to the class Ktedonobacteria.</title>
        <authorList>
            <person name="Yabe S."/>
            <person name="Wang C.M."/>
            <person name="Zheng Y."/>
            <person name="Sakai Y."/>
            <person name="Cavaletti L."/>
            <person name="Monciardini P."/>
            <person name="Donadio S."/>
        </authorList>
    </citation>
    <scope>NUCLEOTIDE SEQUENCE</scope>
    <source>
        <strain evidence="7">ID150040</strain>
    </source>
</reference>
<protein>
    <recommendedName>
        <fullName evidence="5">Transport permease protein</fullName>
    </recommendedName>
</protein>
<name>A0A8J3N744_9CHLR</name>
<keyword evidence="8" id="KW-1185">Reference proteome</keyword>
<evidence type="ECO:0000256" key="2">
    <source>
        <dbReference type="ARBA" id="ARBA00022692"/>
    </source>
</evidence>
<keyword evidence="2 5" id="KW-0812">Transmembrane</keyword>
<comment type="similarity">
    <text evidence="5">Belongs to the ABC-2 integral membrane protein family.</text>
</comment>
<dbReference type="PRINTS" id="PR00164">
    <property type="entry name" value="ABC2TRNSPORT"/>
</dbReference>
<dbReference type="GO" id="GO:0140359">
    <property type="term" value="F:ABC-type transporter activity"/>
    <property type="evidence" value="ECO:0007669"/>
    <property type="project" value="InterPro"/>
</dbReference>
<comment type="caution">
    <text evidence="7">The sequence shown here is derived from an EMBL/GenBank/DDBJ whole genome shotgun (WGS) entry which is preliminary data.</text>
</comment>
<gene>
    <name evidence="7" type="ORF">KSF_111100</name>
</gene>